<feature type="chain" id="PRO_5041978202" description="Lipoprotein" evidence="1">
    <location>
        <begin position="24"/>
        <end position="137"/>
    </location>
</feature>
<dbReference type="RefSeq" id="WP_008728172.1">
    <property type="nucleotide sequence ID" value="NZ_CP019914.1"/>
</dbReference>
<evidence type="ECO:0008006" key="4">
    <source>
        <dbReference type="Google" id="ProtNLM"/>
    </source>
</evidence>
<gene>
    <name evidence="2" type="ORF">BHAMNSH16_07620</name>
</gene>
<name>A0AAC9TUI3_9SPIR</name>
<reference evidence="2 3" key="1">
    <citation type="submission" date="2017-02" db="EMBL/GenBank/DDBJ databases">
        <title>Complete genome sequence of Brachyspira hampsonii genomovar I strain NSH-16 (ATCC BAA-2463).</title>
        <authorList>
            <person name="Mirajkar N.S."/>
            <person name="Gebhart C.J."/>
        </authorList>
    </citation>
    <scope>NUCLEOTIDE SEQUENCE [LARGE SCALE GENOMIC DNA]</scope>
    <source>
        <strain evidence="2 3">NSH-16</strain>
    </source>
</reference>
<dbReference type="Proteomes" id="UP000264880">
    <property type="component" value="Chromosome"/>
</dbReference>
<proteinExistence type="predicted"/>
<evidence type="ECO:0000256" key="1">
    <source>
        <dbReference type="SAM" id="SignalP"/>
    </source>
</evidence>
<dbReference type="KEGG" id="bhp:BHAMNSH16_07620"/>
<evidence type="ECO:0000313" key="3">
    <source>
        <dbReference type="Proteomes" id="UP000264880"/>
    </source>
</evidence>
<feature type="signal peptide" evidence="1">
    <location>
        <begin position="1"/>
        <end position="23"/>
    </location>
</feature>
<organism evidence="2 3">
    <name type="scientific">Brachyspira hampsonii</name>
    <dbReference type="NCBI Taxonomy" id="1287055"/>
    <lineage>
        <taxon>Bacteria</taxon>
        <taxon>Pseudomonadati</taxon>
        <taxon>Spirochaetota</taxon>
        <taxon>Spirochaetia</taxon>
        <taxon>Brachyspirales</taxon>
        <taxon>Brachyspiraceae</taxon>
        <taxon>Brachyspira</taxon>
    </lineage>
</organism>
<protein>
    <recommendedName>
        <fullName evidence="4">Lipoprotein</fullName>
    </recommendedName>
</protein>
<dbReference type="AlphaFoldDB" id="A0AAC9TUI3"/>
<evidence type="ECO:0000313" key="2">
    <source>
        <dbReference type="EMBL" id="ASJ21514.1"/>
    </source>
</evidence>
<keyword evidence="3" id="KW-1185">Reference proteome</keyword>
<sequence>MKKIAIVLSFVLSVFIISSCANNNPNNPTNSTKITLAQREGTYEGKSMGLSIVFNNNGEVTSVSVGGSPLPAQFPIVVGSPTDTSKEYSFPVTMTAGVTVNVKVVFDSDTEISGGNAYVGIDSEPDMSNPIPITKVS</sequence>
<keyword evidence="1" id="KW-0732">Signal</keyword>
<dbReference type="PROSITE" id="PS51257">
    <property type="entry name" value="PROKAR_LIPOPROTEIN"/>
    <property type="match status" value="1"/>
</dbReference>
<accession>A0AAC9TUI3</accession>
<dbReference type="EMBL" id="CP019914">
    <property type="protein sequence ID" value="ASJ21514.1"/>
    <property type="molecule type" value="Genomic_DNA"/>
</dbReference>